<dbReference type="EMBL" id="BK015443">
    <property type="protein sequence ID" value="DAE06919.1"/>
    <property type="molecule type" value="Genomic_DNA"/>
</dbReference>
<name>A0A8S5PI80_9CAUD</name>
<organism evidence="1">
    <name type="scientific">Siphoviridae sp. ctL0q1</name>
    <dbReference type="NCBI Taxonomy" id="2825449"/>
    <lineage>
        <taxon>Viruses</taxon>
        <taxon>Duplodnaviria</taxon>
        <taxon>Heunggongvirae</taxon>
        <taxon>Uroviricota</taxon>
        <taxon>Caudoviricetes</taxon>
    </lineage>
</organism>
<evidence type="ECO:0000313" key="1">
    <source>
        <dbReference type="EMBL" id="DAE06919.1"/>
    </source>
</evidence>
<reference evidence="1" key="1">
    <citation type="journal article" date="2021" name="Proc. Natl. Acad. Sci. U.S.A.">
        <title>A Catalog of Tens of Thousands of Viruses from Human Metagenomes Reveals Hidden Associations with Chronic Diseases.</title>
        <authorList>
            <person name="Tisza M.J."/>
            <person name="Buck C.B."/>
        </authorList>
    </citation>
    <scope>NUCLEOTIDE SEQUENCE</scope>
    <source>
        <strain evidence="1">CtL0q1</strain>
    </source>
</reference>
<sequence length="80" mass="9298">MDNEKIRISIRHDYLKSNGVNNPVKVDTFVSEIYSLLKERNFSIVEADEVVKALSCLIENDKKLITREPLKTVEKYNREG</sequence>
<proteinExistence type="predicted"/>
<protein>
    <submittedName>
        <fullName evidence="1">Uncharacterized protein</fullName>
    </submittedName>
</protein>
<accession>A0A8S5PI80</accession>